<sequence length="594" mass="67632">MEKFLATTFSISAPLGFPASDEERPKCRRCQLKLLPCSRPAKKTVFRHEATTTSFSKGQKWVNSEVKHFRFHGQGSARASSPEESERLQIPTSTSHSNHLPCIIDPHHERALLAAYPADQSPRLTHNANEHVHHSPAIQHHPQFGDSDSARRDNSAAGSVGSLPTQPYESVHGRLSTYQPYSNNGSTSPSPPLHSFRPSVASHEGHPESHRQFPLTDVQEACLLRYFVEEISHWFDLCDEQRHFQLVVPVRARQHPHLLNAIFAVAARHLSRLPKYKTSRGILYHGQLLPKLSEHDAVEYMLKCIPALRHFHDVEDDEYRDSIIATAVILRQLEEIDDEEDSQETFDGEARDNNPPQQVNFLAIINAVLRSSASHTLSGRRSLVQAAYWMALRQEIYHSFTRKQPPQLIPPIDLWQSASNANKTVMHTVQVARWRWKDGSEQEWVRLMDQQGHLERDILAKFQPIFQQPADKSKGEIFPTIWYGSNIEVTSIQQAIMARSVLVAENPFLKSQSASRSSWRQAENDVRGLLLELCGIALCHPASPPALLNAAIGIQLYGDFFTDRYERQALRGVVEKYRDARAWPVQRLLEMFRE</sequence>
<dbReference type="Proteomes" id="UP001338125">
    <property type="component" value="Unassembled WGS sequence"/>
</dbReference>
<evidence type="ECO:0000256" key="3">
    <source>
        <dbReference type="SAM" id="MobiDB-lite"/>
    </source>
</evidence>
<keyword evidence="5" id="KW-1185">Reference proteome</keyword>
<feature type="region of interest" description="Disordered" evidence="3">
    <location>
        <begin position="73"/>
        <end position="102"/>
    </location>
</feature>
<evidence type="ECO:0000256" key="1">
    <source>
        <dbReference type="ARBA" id="ARBA00004123"/>
    </source>
</evidence>
<feature type="compositionally biased region" description="Polar residues" evidence="3">
    <location>
        <begin position="176"/>
        <end position="188"/>
    </location>
</feature>
<evidence type="ECO:0008006" key="6">
    <source>
        <dbReference type="Google" id="ProtNLM"/>
    </source>
</evidence>
<dbReference type="EMBL" id="JAVFKD010000004">
    <property type="protein sequence ID" value="KAK5994787.1"/>
    <property type="molecule type" value="Genomic_DNA"/>
</dbReference>
<gene>
    <name evidence="4" type="ORF">PT974_03170</name>
</gene>
<evidence type="ECO:0000313" key="4">
    <source>
        <dbReference type="EMBL" id="KAK5994787.1"/>
    </source>
</evidence>
<comment type="subcellular location">
    <subcellularLocation>
        <location evidence="1">Nucleus</location>
    </subcellularLocation>
</comment>
<dbReference type="PANTHER" id="PTHR37534">
    <property type="entry name" value="TRANSCRIPTIONAL ACTIVATOR PROTEIN UGA3"/>
    <property type="match status" value="1"/>
</dbReference>
<dbReference type="PANTHER" id="PTHR37534:SF2">
    <property type="entry name" value="N-ACETYLTRANSFERASE DOMAIN-CONTAINING PROTEIN"/>
    <property type="match status" value="1"/>
</dbReference>
<proteinExistence type="predicted"/>
<organism evidence="4 5">
    <name type="scientific">Cladobotryum mycophilum</name>
    <dbReference type="NCBI Taxonomy" id="491253"/>
    <lineage>
        <taxon>Eukaryota</taxon>
        <taxon>Fungi</taxon>
        <taxon>Dikarya</taxon>
        <taxon>Ascomycota</taxon>
        <taxon>Pezizomycotina</taxon>
        <taxon>Sordariomycetes</taxon>
        <taxon>Hypocreomycetidae</taxon>
        <taxon>Hypocreales</taxon>
        <taxon>Hypocreaceae</taxon>
        <taxon>Cladobotryum</taxon>
    </lineage>
</organism>
<comment type="caution">
    <text evidence="4">The sequence shown here is derived from an EMBL/GenBank/DDBJ whole genome shotgun (WGS) entry which is preliminary data.</text>
</comment>
<accession>A0ABR0SS75</accession>
<reference evidence="4 5" key="1">
    <citation type="submission" date="2024-01" db="EMBL/GenBank/DDBJ databases">
        <title>Complete genome of Cladobotryum mycophilum ATHUM6906.</title>
        <authorList>
            <person name="Christinaki A.C."/>
            <person name="Myridakis A.I."/>
            <person name="Kouvelis V.N."/>
        </authorList>
    </citation>
    <scope>NUCLEOTIDE SEQUENCE [LARGE SCALE GENOMIC DNA]</scope>
    <source>
        <strain evidence="4 5">ATHUM6906</strain>
    </source>
</reference>
<dbReference type="Pfam" id="PF11951">
    <property type="entry name" value="Fungal_trans_2"/>
    <property type="match status" value="1"/>
</dbReference>
<dbReference type="InterPro" id="IPR021858">
    <property type="entry name" value="Fun_TF"/>
</dbReference>
<feature type="region of interest" description="Disordered" evidence="3">
    <location>
        <begin position="138"/>
        <end position="212"/>
    </location>
</feature>
<keyword evidence="2" id="KW-0539">Nucleus</keyword>
<evidence type="ECO:0000256" key="2">
    <source>
        <dbReference type="ARBA" id="ARBA00023242"/>
    </source>
</evidence>
<evidence type="ECO:0000313" key="5">
    <source>
        <dbReference type="Proteomes" id="UP001338125"/>
    </source>
</evidence>
<protein>
    <recommendedName>
        <fullName evidence="6">ARCA-like protein</fullName>
    </recommendedName>
</protein>
<name>A0ABR0SS75_9HYPO</name>